<protein>
    <submittedName>
        <fullName evidence="2">Uncharacterized protein</fullName>
    </submittedName>
</protein>
<organism evidence="2">
    <name type="scientific">Satyrvirus sp</name>
    <dbReference type="NCBI Taxonomy" id="2487771"/>
    <lineage>
        <taxon>Viruses</taxon>
        <taxon>Varidnaviria</taxon>
        <taxon>Bamfordvirae</taxon>
        <taxon>Nucleocytoviricota</taxon>
        <taxon>Megaviricetes</taxon>
        <taxon>Imitervirales</taxon>
        <taxon>Mimiviridae</taxon>
        <taxon>Megamimivirinae</taxon>
    </lineage>
</organism>
<name>A0A3G5ACV8_9VIRU</name>
<evidence type="ECO:0000256" key="1">
    <source>
        <dbReference type="SAM" id="Phobius"/>
    </source>
</evidence>
<feature type="transmembrane region" description="Helical" evidence="1">
    <location>
        <begin position="12"/>
        <end position="31"/>
    </location>
</feature>
<feature type="transmembrane region" description="Helical" evidence="1">
    <location>
        <begin position="37"/>
        <end position="62"/>
    </location>
</feature>
<reference evidence="2" key="1">
    <citation type="submission" date="2018-10" db="EMBL/GenBank/DDBJ databases">
        <title>Hidden diversity of soil giant viruses.</title>
        <authorList>
            <person name="Schulz F."/>
            <person name="Alteio L."/>
            <person name="Goudeau D."/>
            <person name="Ryan E.M."/>
            <person name="Malmstrom R.R."/>
            <person name="Blanchard J."/>
            <person name="Woyke T."/>
        </authorList>
    </citation>
    <scope>NUCLEOTIDE SEQUENCE</scope>
    <source>
        <strain evidence="2">SAV1</strain>
    </source>
</reference>
<gene>
    <name evidence="2" type="ORF">Satyrvirus1_73</name>
</gene>
<accession>A0A3G5ACV8</accession>
<keyword evidence="1" id="KW-0812">Transmembrane</keyword>
<proteinExistence type="predicted"/>
<dbReference type="EMBL" id="MK072437">
    <property type="protein sequence ID" value="AYV84987.1"/>
    <property type="molecule type" value="Genomic_DNA"/>
</dbReference>
<keyword evidence="1" id="KW-0472">Membrane</keyword>
<keyword evidence="1" id="KW-1133">Transmembrane helix</keyword>
<sequence length="114" mass="12527">MYKKSQISNIMNLFLILLIIVIIILIILLITGKISGATFTIFILIIIILILLVPSIIGLAAVSFVGNACMNKDCSVIKLPLDIEKIGQYNANTSLYKISVPNQSNLFSSLAFNR</sequence>
<evidence type="ECO:0000313" key="2">
    <source>
        <dbReference type="EMBL" id="AYV84987.1"/>
    </source>
</evidence>